<dbReference type="EMBL" id="VSRR010000273">
    <property type="protein sequence ID" value="MPC13326.1"/>
    <property type="molecule type" value="Genomic_DNA"/>
</dbReference>
<dbReference type="Proteomes" id="UP000324222">
    <property type="component" value="Unassembled WGS sequence"/>
</dbReference>
<protein>
    <submittedName>
        <fullName evidence="2">Uncharacterized protein</fullName>
    </submittedName>
</protein>
<keyword evidence="3" id="KW-1185">Reference proteome</keyword>
<accession>A0A5B7CY91</accession>
<sequence length="195" mass="21655">MQEMAEARTRELRSDTKMNNKEKVCATHSTRHSAPSHTQAFHLSSLSGFCPSRASTSFLFQSALLFTLFFVHFSAPQRRHHLHHFPRHVKKVKPHSPAPPPFYGITTSITSRRPHHQYLPSLAAYLTTLLTHYPADFASPLGLQLPLIVLVTISPQLHPPRPANPASLGILGPGGDQYSPSEPPRVKSSRVDGFS</sequence>
<name>A0A5B7CY91_PORTR</name>
<gene>
    <name evidence="2" type="ORF">E2C01_006056</name>
</gene>
<proteinExistence type="predicted"/>
<evidence type="ECO:0000313" key="3">
    <source>
        <dbReference type="Proteomes" id="UP000324222"/>
    </source>
</evidence>
<reference evidence="2 3" key="1">
    <citation type="submission" date="2019-05" db="EMBL/GenBank/DDBJ databases">
        <title>Another draft genome of Portunus trituberculatus and its Hox gene families provides insights of decapod evolution.</title>
        <authorList>
            <person name="Jeong J.-H."/>
            <person name="Song I."/>
            <person name="Kim S."/>
            <person name="Choi T."/>
            <person name="Kim D."/>
            <person name="Ryu S."/>
            <person name="Kim W."/>
        </authorList>
    </citation>
    <scope>NUCLEOTIDE SEQUENCE [LARGE SCALE GENOMIC DNA]</scope>
    <source>
        <tissue evidence="2">Muscle</tissue>
    </source>
</reference>
<evidence type="ECO:0000313" key="2">
    <source>
        <dbReference type="EMBL" id="MPC13326.1"/>
    </source>
</evidence>
<comment type="caution">
    <text evidence="2">The sequence shown here is derived from an EMBL/GenBank/DDBJ whole genome shotgun (WGS) entry which is preliminary data.</text>
</comment>
<evidence type="ECO:0000256" key="1">
    <source>
        <dbReference type="SAM" id="MobiDB-lite"/>
    </source>
</evidence>
<dbReference type="AlphaFoldDB" id="A0A5B7CY91"/>
<organism evidence="2 3">
    <name type="scientific">Portunus trituberculatus</name>
    <name type="common">Swimming crab</name>
    <name type="synonym">Neptunus trituberculatus</name>
    <dbReference type="NCBI Taxonomy" id="210409"/>
    <lineage>
        <taxon>Eukaryota</taxon>
        <taxon>Metazoa</taxon>
        <taxon>Ecdysozoa</taxon>
        <taxon>Arthropoda</taxon>
        <taxon>Crustacea</taxon>
        <taxon>Multicrustacea</taxon>
        <taxon>Malacostraca</taxon>
        <taxon>Eumalacostraca</taxon>
        <taxon>Eucarida</taxon>
        <taxon>Decapoda</taxon>
        <taxon>Pleocyemata</taxon>
        <taxon>Brachyura</taxon>
        <taxon>Eubrachyura</taxon>
        <taxon>Portunoidea</taxon>
        <taxon>Portunidae</taxon>
        <taxon>Portuninae</taxon>
        <taxon>Portunus</taxon>
    </lineage>
</organism>
<feature type="region of interest" description="Disordered" evidence="1">
    <location>
        <begin position="163"/>
        <end position="195"/>
    </location>
</feature>